<reference evidence="1" key="1">
    <citation type="journal article" date="2019" name="bioRxiv">
        <title>The Genome of the Zebra Mussel, Dreissena polymorpha: A Resource for Invasive Species Research.</title>
        <authorList>
            <person name="McCartney M.A."/>
            <person name="Auch B."/>
            <person name="Kono T."/>
            <person name="Mallez S."/>
            <person name="Zhang Y."/>
            <person name="Obille A."/>
            <person name="Becker A."/>
            <person name="Abrahante J.E."/>
            <person name="Garbe J."/>
            <person name="Badalamenti J.P."/>
            <person name="Herman A."/>
            <person name="Mangelson H."/>
            <person name="Liachko I."/>
            <person name="Sullivan S."/>
            <person name="Sone E.D."/>
            <person name="Koren S."/>
            <person name="Silverstein K.A.T."/>
            <person name="Beckman K.B."/>
            <person name="Gohl D.M."/>
        </authorList>
    </citation>
    <scope>NUCLEOTIDE SEQUENCE</scope>
    <source>
        <strain evidence="1">Duluth1</strain>
        <tissue evidence="1">Whole animal</tissue>
    </source>
</reference>
<name>A0A9D4E7V6_DREPO</name>
<dbReference type="Proteomes" id="UP000828390">
    <property type="component" value="Unassembled WGS sequence"/>
</dbReference>
<accession>A0A9D4E7V6</accession>
<protein>
    <submittedName>
        <fullName evidence="1">Uncharacterized protein</fullName>
    </submittedName>
</protein>
<gene>
    <name evidence="1" type="ORF">DPMN_176204</name>
</gene>
<comment type="caution">
    <text evidence="1">The sequence shown here is derived from an EMBL/GenBank/DDBJ whole genome shotgun (WGS) entry which is preliminary data.</text>
</comment>
<sequence>MKVVRTEGKEAFIKADRLFINKQLYVEFDKSYTNPITRIDARNIVELAFELRDHRVELDAVYAKEFFFSIKE</sequence>
<reference evidence="1" key="2">
    <citation type="submission" date="2020-11" db="EMBL/GenBank/DDBJ databases">
        <authorList>
            <person name="McCartney M.A."/>
            <person name="Auch B."/>
            <person name="Kono T."/>
            <person name="Mallez S."/>
            <person name="Becker A."/>
            <person name="Gohl D.M."/>
            <person name="Silverstein K.A.T."/>
            <person name="Koren S."/>
            <person name="Bechman K.B."/>
            <person name="Herman A."/>
            <person name="Abrahante J.E."/>
            <person name="Garbe J."/>
        </authorList>
    </citation>
    <scope>NUCLEOTIDE SEQUENCE</scope>
    <source>
        <strain evidence="1">Duluth1</strain>
        <tissue evidence="1">Whole animal</tissue>
    </source>
</reference>
<evidence type="ECO:0000313" key="2">
    <source>
        <dbReference type="Proteomes" id="UP000828390"/>
    </source>
</evidence>
<keyword evidence="2" id="KW-1185">Reference proteome</keyword>
<proteinExistence type="predicted"/>
<evidence type="ECO:0000313" key="1">
    <source>
        <dbReference type="EMBL" id="KAH3774811.1"/>
    </source>
</evidence>
<dbReference type="AlphaFoldDB" id="A0A9D4E7V6"/>
<organism evidence="1 2">
    <name type="scientific">Dreissena polymorpha</name>
    <name type="common">Zebra mussel</name>
    <name type="synonym">Mytilus polymorpha</name>
    <dbReference type="NCBI Taxonomy" id="45954"/>
    <lineage>
        <taxon>Eukaryota</taxon>
        <taxon>Metazoa</taxon>
        <taxon>Spiralia</taxon>
        <taxon>Lophotrochozoa</taxon>
        <taxon>Mollusca</taxon>
        <taxon>Bivalvia</taxon>
        <taxon>Autobranchia</taxon>
        <taxon>Heteroconchia</taxon>
        <taxon>Euheterodonta</taxon>
        <taxon>Imparidentia</taxon>
        <taxon>Neoheterodontei</taxon>
        <taxon>Myida</taxon>
        <taxon>Dreissenoidea</taxon>
        <taxon>Dreissenidae</taxon>
        <taxon>Dreissena</taxon>
    </lineage>
</organism>
<dbReference type="EMBL" id="JAIWYP010000009">
    <property type="protein sequence ID" value="KAH3774811.1"/>
    <property type="molecule type" value="Genomic_DNA"/>
</dbReference>